<evidence type="ECO:0000313" key="3">
    <source>
        <dbReference type="Proteomes" id="UP000799757"/>
    </source>
</evidence>
<dbReference type="OrthoDB" id="5409353at2759"/>
<name>A0A6A6XTN8_9PLEO</name>
<evidence type="ECO:0000313" key="2">
    <source>
        <dbReference type="EMBL" id="KAF2799830.1"/>
    </source>
</evidence>
<evidence type="ECO:0000256" key="1">
    <source>
        <dbReference type="SAM" id="Phobius"/>
    </source>
</evidence>
<dbReference type="AlphaFoldDB" id="A0A6A6XTN8"/>
<dbReference type="EMBL" id="MU001758">
    <property type="protein sequence ID" value="KAF2799830.1"/>
    <property type="molecule type" value="Genomic_DNA"/>
</dbReference>
<keyword evidence="3" id="KW-1185">Reference proteome</keyword>
<dbReference type="Proteomes" id="UP000799757">
    <property type="component" value="Unassembled WGS sequence"/>
</dbReference>
<reference evidence="2" key="1">
    <citation type="journal article" date="2020" name="Stud. Mycol.">
        <title>101 Dothideomycetes genomes: a test case for predicting lifestyles and emergence of pathogens.</title>
        <authorList>
            <person name="Haridas S."/>
            <person name="Albert R."/>
            <person name="Binder M."/>
            <person name="Bloem J."/>
            <person name="Labutti K."/>
            <person name="Salamov A."/>
            <person name="Andreopoulos B."/>
            <person name="Baker S."/>
            <person name="Barry K."/>
            <person name="Bills G."/>
            <person name="Bluhm B."/>
            <person name="Cannon C."/>
            <person name="Castanera R."/>
            <person name="Culley D."/>
            <person name="Daum C."/>
            <person name="Ezra D."/>
            <person name="Gonzalez J."/>
            <person name="Henrissat B."/>
            <person name="Kuo A."/>
            <person name="Liang C."/>
            <person name="Lipzen A."/>
            <person name="Lutzoni F."/>
            <person name="Magnuson J."/>
            <person name="Mondo S."/>
            <person name="Nolan M."/>
            <person name="Ohm R."/>
            <person name="Pangilinan J."/>
            <person name="Park H.-J."/>
            <person name="Ramirez L."/>
            <person name="Alfaro M."/>
            <person name="Sun H."/>
            <person name="Tritt A."/>
            <person name="Yoshinaga Y."/>
            <person name="Zwiers L.-H."/>
            <person name="Turgeon B."/>
            <person name="Goodwin S."/>
            <person name="Spatafora J."/>
            <person name="Crous P."/>
            <person name="Grigoriev I."/>
        </authorList>
    </citation>
    <scope>NUCLEOTIDE SEQUENCE</scope>
    <source>
        <strain evidence="2">CBS 109.77</strain>
    </source>
</reference>
<keyword evidence="1" id="KW-0812">Transmembrane</keyword>
<keyword evidence="1" id="KW-1133">Transmembrane helix</keyword>
<organism evidence="2 3">
    <name type="scientific">Melanomma pulvis-pyrius CBS 109.77</name>
    <dbReference type="NCBI Taxonomy" id="1314802"/>
    <lineage>
        <taxon>Eukaryota</taxon>
        <taxon>Fungi</taxon>
        <taxon>Dikarya</taxon>
        <taxon>Ascomycota</taxon>
        <taxon>Pezizomycotina</taxon>
        <taxon>Dothideomycetes</taxon>
        <taxon>Pleosporomycetidae</taxon>
        <taxon>Pleosporales</taxon>
        <taxon>Melanommataceae</taxon>
        <taxon>Melanomma</taxon>
    </lineage>
</organism>
<proteinExistence type="predicted"/>
<sequence length="316" mass="35763">DQRWSYLPDKTASWYKDNGKPLPKLAEGLTTVEDGQSYIVKLECLGCPFRLRTIGEVYETWQDPAQDNSLLLNFTIDASEPTLLLNGERIAPTPLLPLDLSAFQTPANLSEETMGKMASQHMLDSSWKLGTKYGKLELQYEHTILATESGAEMLQFDITGVHRRGINPGSFILNKKGQKLVQLLLPRLSTGEENPSTKLSIKDIQIVERKDRAQPLRMKCGKLAMIRTEYNPLEWDEFGQFGTLTRSWHRVLWGSASFFVRNLPYLIIFSIVFGCISIIRWHIKRAEELAVALANDDTEAALLAPEYDDAPPDYVD</sequence>
<gene>
    <name evidence="2" type="ORF">K505DRAFT_224045</name>
</gene>
<accession>A0A6A6XTN8</accession>
<feature type="non-terminal residue" evidence="2">
    <location>
        <position position="316"/>
    </location>
</feature>
<keyword evidence="1" id="KW-0472">Membrane</keyword>
<protein>
    <submittedName>
        <fullName evidence="2">Uncharacterized protein</fullName>
    </submittedName>
</protein>
<feature type="transmembrane region" description="Helical" evidence="1">
    <location>
        <begin position="263"/>
        <end position="283"/>
    </location>
</feature>
<feature type="non-terminal residue" evidence="2">
    <location>
        <position position="1"/>
    </location>
</feature>